<dbReference type="AlphaFoldDB" id="A0AAW1GK96"/>
<name>A0AAW1GK96_SAPOF</name>
<sequence length="313" mass="35228">MASYQPEIHSLIPKVLPVTANQITIPFHPLLKQIADVLQFPEPVYHILDLSKNNAYVSVETNIMQSSTKNLTLTYVGGTADTIEDSCEVAAKKAVQDLIKKWGILVEDLTFEQCGSLQRCGRLYRLKHTELQAILKGKDMDNLEEPVPDGPTNVRHVLLDYMPLLRKIFRTVAVQCTTLKTVKHCAAKKVIMYLIPAYNLEIIDVNYQSRDSKLASLLCNLELENYLSIRGRMFRVVEEPAFSSLLIERDEMGHENATADIPTITLAPVKAKARKGTRLASPRNMVVCQACLYPVYYKVPPQQGTNSKRARNS</sequence>
<keyword evidence="2" id="KW-1185">Reference proteome</keyword>
<evidence type="ECO:0000313" key="2">
    <source>
        <dbReference type="Proteomes" id="UP001443914"/>
    </source>
</evidence>
<gene>
    <name evidence="1" type="ORF">RND81_14G097400</name>
</gene>
<organism evidence="1 2">
    <name type="scientific">Saponaria officinalis</name>
    <name type="common">Common soapwort</name>
    <name type="synonym">Lychnis saponaria</name>
    <dbReference type="NCBI Taxonomy" id="3572"/>
    <lineage>
        <taxon>Eukaryota</taxon>
        <taxon>Viridiplantae</taxon>
        <taxon>Streptophyta</taxon>
        <taxon>Embryophyta</taxon>
        <taxon>Tracheophyta</taxon>
        <taxon>Spermatophyta</taxon>
        <taxon>Magnoliopsida</taxon>
        <taxon>eudicotyledons</taxon>
        <taxon>Gunneridae</taxon>
        <taxon>Pentapetalae</taxon>
        <taxon>Caryophyllales</taxon>
        <taxon>Caryophyllaceae</taxon>
        <taxon>Caryophylleae</taxon>
        <taxon>Saponaria</taxon>
    </lineage>
</organism>
<proteinExistence type="predicted"/>
<dbReference type="EMBL" id="JBDFQZ010000014">
    <property type="protein sequence ID" value="KAK9665205.1"/>
    <property type="molecule type" value="Genomic_DNA"/>
</dbReference>
<accession>A0AAW1GK96</accession>
<reference evidence="1" key="1">
    <citation type="submission" date="2024-03" db="EMBL/GenBank/DDBJ databases">
        <title>WGS assembly of Saponaria officinalis var. Norfolk2.</title>
        <authorList>
            <person name="Jenkins J."/>
            <person name="Shu S."/>
            <person name="Grimwood J."/>
            <person name="Barry K."/>
            <person name="Goodstein D."/>
            <person name="Schmutz J."/>
            <person name="Leebens-Mack J."/>
            <person name="Osbourn A."/>
        </authorList>
    </citation>
    <scope>NUCLEOTIDE SEQUENCE [LARGE SCALE GENOMIC DNA]</scope>
    <source>
        <strain evidence="1">JIC</strain>
    </source>
</reference>
<protein>
    <submittedName>
        <fullName evidence="1">Uncharacterized protein</fullName>
    </submittedName>
</protein>
<comment type="caution">
    <text evidence="1">The sequence shown here is derived from an EMBL/GenBank/DDBJ whole genome shotgun (WGS) entry which is preliminary data.</text>
</comment>
<dbReference type="Proteomes" id="UP001443914">
    <property type="component" value="Unassembled WGS sequence"/>
</dbReference>
<evidence type="ECO:0000313" key="1">
    <source>
        <dbReference type="EMBL" id="KAK9665205.1"/>
    </source>
</evidence>